<name>A0A9W6HQS0_9MICO</name>
<reference evidence="3" key="1">
    <citation type="journal article" date="2014" name="Int. J. Syst. Evol. Microbiol.">
        <title>Complete genome sequence of Corynebacterium casei LMG S-19264T (=DSM 44701T), isolated from a smear-ripened cheese.</title>
        <authorList>
            <consortium name="US DOE Joint Genome Institute (JGI-PGF)"/>
            <person name="Walter F."/>
            <person name="Albersmeier A."/>
            <person name="Kalinowski J."/>
            <person name="Ruckert C."/>
        </authorList>
    </citation>
    <scope>NUCLEOTIDE SEQUENCE</scope>
    <source>
        <strain evidence="3">VKM Ac-1958</strain>
    </source>
</reference>
<organism evidence="3 4">
    <name type="scientific">Microbacterium keratanolyticum</name>
    <dbReference type="NCBI Taxonomy" id="67574"/>
    <lineage>
        <taxon>Bacteria</taxon>
        <taxon>Bacillati</taxon>
        <taxon>Actinomycetota</taxon>
        <taxon>Actinomycetes</taxon>
        <taxon>Micrococcales</taxon>
        <taxon>Microbacteriaceae</taxon>
        <taxon>Microbacterium</taxon>
    </lineage>
</organism>
<evidence type="ECO:0000259" key="2">
    <source>
        <dbReference type="Pfam" id="PF06259"/>
    </source>
</evidence>
<proteinExistence type="predicted"/>
<dbReference type="Proteomes" id="UP001142325">
    <property type="component" value="Unassembled WGS sequence"/>
</dbReference>
<feature type="region of interest" description="Disordered" evidence="1">
    <location>
        <begin position="241"/>
        <end position="265"/>
    </location>
</feature>
<dbReference type="InterPro" id="IPR010427">
    <property type="entry name" value="DUF1023"/>
</dbReference>
<evidence type="ECO:0000313" key="4">
    <source>
        <dbReference type="Proteomes" id="UP001142325"/>
    </source>
</evidence>
<dbReference type="RefSeq" id="WP_204938089.1">
    <property type="nucleotide sequence ID" value="NZ_BAAAUM010000001.1"/>
</dbReference>
<dbReference type="InterPro" id="IPR029058">
    <property type="entry name" value="AB_hydrolase_fold"/>
</dbReference>
<gene>
    <name evidence="3" type="ORF">GCM10017596_00790</name>
</gene>
<reference evidence="3" key="2">
    <citation type="submission" date="2023-01" db="EMBL/GenBank/DDBJ databases">
        <authorList>
            <person name="Sun Q."/>
            <person name="Evtushenko L."/>
        </authorList>
    </citation>
    <scope>NUCLEOTIDE SEQUENCE</scope>
    <source>
        <strain evidence="3">VKM Ac-1958</strain>
    </source>
</reference>
<dbReference type="Pfam" id="PF06259">
    <property type="entry name" value="Abhydrolase_8"/>
    <property type="match status" value="1"/>
</dbReference>
<accession>A0A9W6HQS0</accession>
<dbReference type="AlphaFoldDB" id="A0A9W6HQS0"/>
<protein>
    <recommendedName>
        <fullName evidence="2">DUF1023 domain-containing protein</fullName>
    </recommendedName>
</protein>
<dbReference type="SUPFAM" id="SSF53474">
    <property type="entry name" value="alpha/beta-Hydrolases"/>
    <property type="match status" value="1"/>
</dbReference>
<keyword evidence="4" id="KW-1185">Reference proteome</keyword>
<feature type="domain" description="DUF1023" evidence="2">
    <location>
        <begin position="54"/>
        <end position="195"/>
    </location>
</feature>
<evidence type="ECO:0000313" key="3">
    <source>
        <dbReference type="EMBL" id="GLK00364.1"/>
    </source>
</evidence>
<dbReference type="EMBL" id="BSET01000001">
    <property type="protein sequence ID" value="GLK00364.1"/>
    <property type="molecule type" value="Genomic_DNA"/>
</dbReference>
<sequence length="294" mass="30335">MKTEEAFAVLRQLSAQPQISDAARAQLQEVERVLRADSQARLRNAVILDGAPYASVSFGDADAADLVVYLVHGVDTDLTRFGAWASTAQRLCADVIRARALRGGSTRVATIAWFGYDSGSHATARATAHATLGAARLAVDLDALVARNPGAEVAVVAFSYGVTLLGELALLGGAARVDAAFAIGGAGMTRFGAASVEELIAGGALDFAATEARADVIARLGRLGAHPVDARDLEGAAVYSADGGRVPGTDTNGEPTQGHGAHTSTDEFGVTRRGYFAPDAQAYLSLVAQLAARD</sequence>
<comment type="caution">
    <text evidence="3">The sequence shown here is derived from an EMBL/GenBank/DDBJ whole genome shotgun (WGS) entry which is preliminary data.</text>
</comment>
<evidence type="ECO:0000256" key="1">
    <source>
        <dbReference type="SAM" id="MobiDB-lite"/>
    </source>
</evidence>